<keyword evidence="6" id="KW-0418">Kinase</keyword>
<evidence type="ECO:0000313" key="15">
    <source>
        <dbReference type="EMBL" id="KRN75058.1"/>
    </source>
</evidence>
<organism evidence="15 16">
    <name type="scientific">Weissella kandleri</name>
    <dbReference type="NCBI Taxonomy" id="1616"/>
    <lineage>
        <taxon>Bacteria</taxon>
        <taxon>Bacillati</taxon>
        <taxon>Bacillota</taxon>
        <taxon>Bacilli</taxon>
        <taxon>Lactobacillales</taxon>
        <taxon>Lactobacillaceae</taxon>
        <taxon>Weissella</taxon>
    </lineage>
</organism>
<dbReference type="Pfam" id="PF02782">
    <property type="entry name" value="FGGY_C"/>
    <property type="match status" value="1"/>
</dbReference>
<dbReference type="OrthoDB" id="9805576at2"/>
<dbReference type="GO" id="GO:0005829">
    <property type="term" value="C:cytosol"/>
    <property type="evidence" value="ECO:0007669"/>
    <property type="project" value="TreeGrafter"/>
</dbReference>
<proteinExistence type="inferred from homology"/>
<comment type="function">
    <text evidence="11">Key enzyme in the regulation of glycerol uptake and metabolism. Catalyzes the phosphorylation of glycerol to yield sn-glycerol 3-phosphate.</text>
</comment>
<dbReference type="Pfam" id="PF00370">
    <property type="entry name" value="FGGY_N"/>
    <property type="match status" value="1"/>
</dbReference>
<dbReference type="PROSITE" id="PS00933">
    <property type="entry name" value="FGGY_KINASES_1"/>
    <property type="match status" value="1"/>
</dbReference>
<reference evidence="15 16" key="1">
    <citation type="journal article" date="2015" name="Genome Announc.">
        <title>Expanding the biotechnology potential of lactobacilli through comparative genomics of 213 strains and associated genera.</title>
        <authorList>
            <person name="Sun Z."/>
            <person name="Harris H.M."/>
            <person name="McCann A."/>
            <person name="Guo C."/>
            <person name="Argimon S."/>
            <person name="Zhang W."/>
            <person name="Yang X."/>
            <person name="Jeffery I.B."/>
            <person name="Cooney J.C."/>
            <person name="Kagawa T.F."/>
            <person name="Liu W."/>
            <person name="Song Y."/>
            <person name="Salvetti E."/>
            <person name="Wrobel A."/>
            <person name="Rasinkangas P."/>
            <person name="Parkhill J."/>
            <person name="Rea M.C."/>
            <person name="O'Sullivan O."/>
            <person name="Ritari J."/>
            <person name="Douillard F.P."/>
            <person name="Paul Ross R."/>
            <person name="Yang R."/>
            <person name="Briner A.E."/>
            <person name="Felis G.E."/>
            <person name="de Vos W.M."/>
            <person name="Barrangou R."/>
            <person name="Klaenhammer T.R."/>
            <person name="Caufield P.W."/>
            <person name="Cui Y."/>
            <person name="Zhang H."/>
            <person name="O'Toole P.W."/>
        </authorList>
    </citation>
    <scope>NUCLEOTIDE SEQUENCE [LARGE SCALE GENOMIC DNA]</scope>
    <source>
        <strain evidence="15 16">DSM 20593</strain>
    </source>
</reference>
<gene>
    <name evidence="15" type="ORF">IV73_GL000818</name>
</gene>
<evidence type="ECO:0000256" key="10">
    <source>
        <dbReference type="ARBA" id="ARBA00052101"/>
    </source>
</evidence>
<sequence>MTAKYVMAIDQGTTSTRVILYDHSGATVGLVRKSLNARFRQPGWVEQDAALIWENTATLMLEVLEQYQIDSADIISIGITNQRETTVLWDAETGQPLAPAIVWQSKQSTQIAERIKDSDVIDTIYAKTGLWVDSYFSATKIMWLMEEHPEWEPLFEQERVRFGTIDTWILWNLTEGREHATDMTNASRTMLFNIHTLKWDQQLLQLAKIPMSCLPVVKNSADDFGTTSLLGTPIPINALIGDQQAALFGHQAFQAGAIKSTYGTGAFIVMNTGHEPQTSKYGLLTTIAYSINNEVNYALEGSIFVAGAALQWLEEGMGILEDVTLSSQMAQNSSLAQPYQDIYLVPAFAGLGAPYWDQKIRGAAFGLTRMTNHMDLVRATLESLAYQTKDVLEAMYDDTGIERTQLVIDGGVAANDYLHQFLADLLQIEITRPVKLEMTARGAAYLAGLQSGFWQDQADLPKNVPTVTAAGRAYQSERMVKQYQNWQRAVESAHVFAYSES</sequence>
<evidence type="ECO:0000256" key="6">
    <source>
        <dbReference type="ARBA" id="ARBA00022777"/>
    </source>
</evidence>
<dbReference type="InterPro" id="IPR043129">
    <property type="entry name" value="ATPase_NBD"/>
</dbReference>
<dbReference type="InterPro" id="IPR018485">
    <property type="entry name" value="FGGY_C"/>
</dbReference>
<dbReference type="InterPro" id="IPR018483">
    <property type="entry name" value="Carb_kinase_FGGY_CS"/>
</dbReference>
<keyword evidence="8" id="KW-0067">ATP-binding</keyword>
<dbReference type="GO" id="GO:0006072">
    <property type="term" value="P:glycerol-3-phosphate metabolic process"/>
    <property type="evidence" value="ECO:0007669"/>
    <property type="project" value="InterPro"/>
</dbReference>
<dbReference type="AlphaFoldDB" id="A0A0R2JCL4"/>
<dbReference type="InterPro" id="IPR000577">
    <property type="entry name" value="Carb_kinase_FGGY"/>
</dbReference>
<keyword evidence="5" id="KW-0547">Nucleotide-binding</keyword>
<evidence type="ECO:0000256" key="2">
    <source>
        <dbReference type="ARBA" id="ARBA00009156"/>
    </source>
</evidence>
<protein>
    <recommendedName>
        <fullName evidence="3">glycerol kinase</fullName>
        <ecNumber evidence="3">2.7.1.30</ecNumber>
    </recommendedName>
    <alternativeName>
        <fullName evidence="9">ATP:glycerol 3-phosphotransferase</fullName>
    </alternativeName>
</protein>
<comment type="catalytic activity">
    <reaction evidence="10">
        <text>glycerol + ATP = sn-glycerol 3-phosphate + ADP + H(+)</text>
        <dbReference type="Rhea" id="RHEA:21644"/>
        <dbReference type="ChEBI" id="CHEBI:15378"/>
        <dbReference type="ChEBI" id="CHEBI:17754"/>
        <dbReference type="ChEBI" id="CHEBI:30616"/>
        <dbReference type="ChEBI" id="CHEBI:57597"/>
        <dbReference type="ChEBI" id="CHEBI:456216"/>
        <dbReference type="EC" id="2.7.1.30"/>
    </reaction>
</comment>
<keyword evidence="16" id="KW-1185">Reference proteome</keyword>
<keyword evidence="7" id="KW-0319">Glycerol metabolism</keyword>
<dbReference type="CDD" id="cd07769">
    <property type="entry name" value="ASKHA_NBD_FGGY_GK"/>
    <property type="match status" value="1"/>
</dbReference>
<comment type="similarity">
    <text evidence="2">Belongs to the FGGY kinase family.</text>
</comment>
<dbReference type="GO" id="GO:0019563">
    <property type="term" value="P:glycerol catabolic process"/>
    <property type="evidence" value="ECO:0007669"/>
    <property type="project" value="TreeGrafter"/>
</dbReference>
<evidence type="ECO:0000256" key="11">
    <source>
        <dbReference type="ARBA" id="ARBA00054633"/>
    </source>
</evidence>
<dbReference type="PIRSF" id="PIRSF000538">
    <property type="entry name" value="GlpK"/>
    <property type="match status" value="1"/>
</dbReference>
<evidence type="ECO:0000256" key="7">
    <source>
        <dbReference type="ARBA" id="ARBA00022798"/>
    </source>
</evidence>
<dbReference type="SUPFAM" id="SSF53067">
    <property type="entry name" value="Actin-like ATPase domain"/>
    <property type="match status" value="2"/>
</dbReference>
<evidence type="ECO:0000259" key="14">
    <source>
        <dbReference type="Pfam" id="PF02782"/>
    </source>
</evidence>
<dbReference type="PANTHER" id="PTHR10196:SF78">
    <property type="entry name" value="GLYCEROL KINASE"/>
    <property type="match status" value="1"/>
</dbReference>
<dbReference type="EC" id="2.7.1.30" evidence="3"/>
<comment type="caution">
    <text evidence="15">The sequence shown here is derived from an EMBL/GenBank/DDBJ whole genome shotgun (WGS) entry which is preliminary data.</text>
</comment>
<dbReference type="InterPro" id="IPR018484">
    <property type="entry name" value="FGGY_N"/>
</dbReference>
<name>A0A0R2JCL4_9LACO</name>
<dbReference type="InterPro" id="IPR005999">
    <property type="entry name" value="Glycerol_kin"/>
</dbReference>
<feature type="domain" description="Carbohydrate kinase FGGY N-terminal" evidence="13">
    <location>
        <begin position="5"/>
        <end position="249"/>
    </location>
</feature>
<dbReference type="NCBIfam" id="TIGR01311">
    <property type="entry name" value="glycerol_kin"/>
    <property type="match status" value="1"/>
</dbReference>
<dbReference type="NCBIfam" id="NF000756">
    <property type="entry name" value="PRK00047.1"/>
    <property type="match status" value="1"/>
</dbReference>
<evidence type="ECO:0000256" key="8">
    <source>
        <dbReference type="ARBA" id="ARBA00022840"/>
    </source>
</evidence>
<keyword evidence="4" id="KW-0808">Transferase</keyword>
<dbReference type="EMBL" id="JQBP01000003">
    <property type="protein sequence ID" value="KRN75058.1"/>
    <property type="molecule type" value="Genomic_DNA"/>
</dbReference>
<evidence type="ECO:0000256" key="12">
    <source>
        <dbReference type="ARBA" id="ARBA00063665"/>
    </source>
</evidence>
<comment type="subunit">
    <text evidence="12">Homotetramer and homodimer (in equilibrium).</text>
</comment>
<dbReference type="FunFam" id="3.30.420.40:FF:000008">
    <property type="entry name" value="Glycerol kinase"/>
    <property type="match status" value="1"/>
</dbReference>
<dbReference type="RefSeq" id="WP_057755147.1">
    <property type="nucleotide sequence ID" value="NZ_JQBP01000003.1"/>
</dbReference>
<evidence type="ECO:0000256" key="1">
    <source>
        <dbReference type="ARBA" id="ARBA00005190"/>
    </source>
</evidence>
<dbReference type="FunFam" id="3.30.420.40:FF:000007">
    <property type="entry name" value="Glycerol kinase"/>
    <property type="match status" value="1"/>
</dbReference>
<dbReference type="PANTHER" id="PTHR10196">
    <property type="entry name" value="SUGAR KINASE"/>
    <property type="match status" value="1"/>
</dbReference>
<evidence type="ECO:0000259" key="13">
    <source>
        <dbReference type="Pfam" id="PF00370"/>
    </source>
</evidence>
<dbReference type="GO" id="GO:0004370">
    <property type="term" value="F:glycerol kinase activity"/>
    <property type="evidence" value="ECO:0007669"/>
    <property type="project" value="UniProtKB-EC"/>
</dbReference>
<evidence type="ECO:0000256" key="4">
    <source>
        <dbReference type="ARBA" id="ARBA00022679"/>
    </source>
</evidence>
<accession>A0A0R2JCL4</accession>
<comment type="pathway">
    <text evidence="1">Polyol metabolism; glycerol degradation via glycerol kinase pathway; sn-glycerol 3-phosphate from glycerol: step 1/1.</text>
</comment>
<evidence type="ECO:0000313" key="16">
    <source>
        <dbReference type="Proteomes" id="UP000051655"/>
    </source>
</evidence>
<dbReference type="PATRIC" id="fig|1616.3.peg.838"/>
<evidence type="ECO:0000256" key="9">
    <source>
        <dbReference type="ARBA" id="ARBA00043149"/>
    </source>
</evidence>
<evidence type="ECO:0000256" key="3">
    <source>
        <dbReference type="ARBA" id="ARBA00012099"/>
    </source>
</evidence>
<dbReference type="STRING" id="1616.IV73_GL000818"/>
<dbReference type="Proteomes" id="UP000051655">
    <property type="component" value="Unassembled WGS sequence"/>
</dbReference>
<dbReference type="GO" id="GO:0005524">
    <property type="term" value="F:ATP binding"/>
    <property type="evidence" value="ECO:0007669"/>
    <property type="project" value="UniProtKB-KW"/>
</dbReference>
<feature type="domain" description="Carbohydrate kinase FGGY C-terminal" evidence="14">
    <location>
        <begin position="260"/>
        <end position="449"/>
    </location>
</feature>
<dbReference type="Gene3D" id="3.30.420.40">
    <property type="match status" value="2"/>
</dbReference>
<evidence type="ECO:0000256" key="5">
    <source>
        <dbReference type="ARBA" id="ARBA00022741"/>
    </source>
</evidence>